<dbReference type="InterPro" id="IPR058625">
    <property type="entry name" value="MdtA-like_BSH"/>
</dbReference>
<dbReference type="Pfam" id="PF25917">
    <property type="entry name" value="BSH_RND"/>
    <property type="match status" value="1"/>
</dbReference>
<dbReference type="InterPro" id="IPR006143">
    <property type="entry name" value="RND_pump_MFP"/>
</dbReference>
<comment type="similarity">
    <text evidence="2">Belongs to the membrane fusion protein (MFP) (TC 8.A.1) family.</text>
</comment>
<dbReference type="InterPro" id="IPR058627">
    <property type="entry name" value="MdtA-like_C"/>
</dbReference>
<keyword evidence="7" id="KW-1185">Reference proteome</keyword>
<evidence type="ECO:0000259" key="4">
    <source>
        <dbReference type="Pfam" id="PF25944"/>
    </source>
</evidence>
<comment type="caution">
    <text evidence="6">The sequence shown here is derived from an EMBL/GenBank/DDBJ whole genome shotgun (WGS) entry which is preliminary data.</text>
</comment>
<dbReference type="NCBIfam" id="TIGR01730">
    <property type="entry name" value="RND_mfp"/>
    <property type="match status" value="1"/>
</dbReference>
<dbReference type="HOGENOM" id="CLU_018816_2_1_6"/>
<evidence type="ECO:0000256" key="1">
    <source>
        <dbReference type="ARBA" id="ARBA00004519"/>
    </source>
</evidence>
<name>E8LM18_SUCHY</name>
<dbReference type="OrthoDB" id="9800613at2"/>
<dbReference type="GO" id="GO:0030313">
    <property type="term" value="C:cell envelope"/>
    <property type="evidence" value="ECO:0007669"/>
    <property type="project" value="UniProtKB-SubCell"/>
</dbReference>
<dbReference type="STRING" id="762983.HMPREF9444_01791"/>
<feature type="domain" description="Multidrug resistance protein MdtA-like barrel-sandwich hybrid" evidence="3">
    <location>
        <begin position="88"/>
        <end position="226"/>
    </location>
</feature>
<evidence type="ECO:0000313" key="6">
    <source>
        <dbReference type="EMBL" id="EFY06468.1"/>
    </source>
</evidence>
<evidence type="ECO:0000256" key="2">
    <source>
        <dbReference type="ARBA" id="ARBA00009477"/>
    </source>
</evidence>
<evidence type="ECO:0000259" key="3">
    <source>
        <dbReference type="Pfam" id="PF25917"/>
    </source>
</evidence>
<dbReference type="GO" id="GO:0022857">
    <property type="term" value="F:transmembrane transporter activity"/>
    <property type="evidence" value="ECO:0007669"/>
    <property type="project" value="InterPro"/>
</dbReference>
<dbReference type="GO" id="GO:0005886">
    <property type="term" value="C:plasma membrane"/>
    <property type="evidence" value="ECO:0007669"/>
    <property type="project" value="TreeGrafter"/>
</dbReference>
<dbReference type="Pfam" id="PF25944">
    <property type="entry name" value="Beta-barrel_RND"/>
    <property type="match status" value="1"/>
</dbReference>
<dbReference type="PANTHER" id="PTHR30158:SF3">
    <property type="entry name" value="MULTIDRUG EFFLUX PUMP SUBUNIT ACRA-RELATED"/>
    <property type="match status" value="1"/>
</dbReference>
<accession>E8LM18</accession>
<evidence type="ECO:0000259" key="5">
    <source>
        <dbReference type="Pfam" id="PF25967"/>
    </source>
</evidence>
<sequence>MIFAKCLNSEFLLQKMLRDNCMPKNVQKLIYIFLTGFCCLFVNACDTDRAATAIQNTAVYSVKAQTVQIRDVIQSFSLNGRVYAYARADVRPQVSGVVKERLFVEGSLVKKGEPLYQIDDALYKAEYDYAKAALNKASDQRKQAYRNLRRYEKLVAQHAVSRQDYEDRLLDYALSVDDEKLAQAELDETAVTLEYTKVRAPISGRIGKSNITAGALVTENQSEVLASIIDLSKVYVDVQQSASQWRTFRQQILNGDLVSNHKQNEEVILFFDDGSQYPIKGKLSLTEVQVDEASGNVTLRAVFDNPEQILLPGMAVRAHFAGPIKKDAVVVPAASVTQDSAGRSYVFVIDEENKVKRQEIFTQGLCDFGWIILSGVKPGDKIAVNGTQKLKTGMIVSIEGDA</sequence>
<feature type="domain" description="Multidrug resistance protein MdtA-like beta-barrel" evidence="4">
    <location>
        <begin position="234"/>
        <end position="319"/>
    </location>
</feature>
<dbReference type="EMBL" id="AEVO01000118">
    <property type="protein sequence ID" value="EFY06468.1"/>
    <property type="molecule type" value="Genomic_DNA"/>
</dbReference>
<dbReference type="SUPFAM" id="SSF111369">
    <property type="entry name" value="HlyD-like secretion proteins"/>
    <property type="match status" value="1"/>
</dbReference>
<feature type="domain" description="Multidrug resistance protein MdtA-like C-terminal permuted SH3" evidence="5">
    <location>
        <begin position="327"/>
        <end position="389"/>
    </location>
</feature>
<proteinExistence type="inferred from homology"/>
<dbReference type="Gene3D" id="2.40.420.20">
    <property type="match status" value="1"/>
</dbReference>
<dbReference type="Proteomes" id="UP000018458">
    <property type="component" value="Unassembled WGS sequence"/>
</dbReference>
<dbReference type="Gene3D" id="2.40.50.100">
    <property type="match status" value="1"/>
</dbReference>
<evidence type="ECO:0000313" key="7">
    <source>
        <dbReference type="Proteomes" id="UP000018458"/>
    </source>
</evidence>
<dbReference type="GO" id="GO:0046677">
    <property type="term" value="P:response to antibiotic"/>
    <property type="evidence" value="ECO:0007669"/>
    <property type="project" value="TreeGrafter"/>
</dbReference>
<dbReference type="InterPro" id="IPR058626">
    <property type="entry name" value="MdtA-like_b-barrel"/>
</dbReference>
<dbReference type="AlphaFoldDB" id="E8LM18"/>
<dbReference type="PANTHER" id="PTHR30158">
    <property type="entry name" value="ACRA/E-RELATED COMPONENT OF DRUG EFFLUX TRANSPORTER"/>
    <property type="match status" value="1"/>
</dbReference>
<comment type="subcellular location">
    <subcellularLocation>
        <location evidence="1">Cell inner membrane</location>
        <topology evidence="1">Lipid-anchor</topology>
    </subcellularLocation>
</comment>
<dbReference type="Pfam" id="PF25967">
    <property type="entry name" value="RND-MFP_C"/>
    <property type="match status" value="1"/>
</dbReference>
<dbReference type="eggNOG" id="COG0845">
    <property type="taxonomic scope" value="Bacteria"/>
</dbReference>
<gene>
    <name evidence="6" type="ORF">HMPREF9444_01791</name>
</gene>
<reference evidence="6 7" key="1">
    <citation type="submission" date="2011-01" db="EMBL/GenBank/DDBJ databases">
        <authorList>
            <person name="Weinstock G."/>
            <person name="Sodergren E."/>
            <person name="Clifton S."/>
            <person name="Fulton L."/>
            <person name="Fulton B."/>
            <person name="Courtney L."/>
            <person name="Fronick C."/>
            <person name="Harrison M."/>
            <person name="Strong C."/>
            <person name="Farmer C."/>
            <person name="Delahaunty K."/>
            <person name="Markovic C."/>
            <person name="Hall O."/>
            <person name="Minx P."/>
            <person name="Tomlinson C."/>
            <person name="Mitreva M."/>
            <person name="Hou S."/>
            <person name="Chen J."/>
            <person name="Wollam A."/>
            <person name="Pepin K.H."/>
            <person name="Johnson M."/>
            <person name="Bhonagiri V."/>
            <person name="Zhang X."/>
            <person name="Suruliraj S."/>
            <person name="Warren W."/>
            <person name="Chinwalla A."/>
            <person name="Mardis E.R."/>
            <person name="Wilson R.K."/>
        </authorList>
    </citation>
    <scope>NUCLEOTIDE SEQUENCE [LARGE SCALE GENOMIC DNA]</scope>
    <source>
        <strain evidence="7">DSM 22608 / JCM 16073 / KCTC 15190 / YIT 12066</strain>
    </source>
</reference>
<protein>
    <submittedName>
        <fullName evidence="6">Efflux transporter, RND family, MFP subunit</fullName>
    </submittedName>
</protein>
<organism evidence="6 7">
    <name type="scientific">Succinatimonas hippei (strain DSM 22608 / JCM 16073 / KCTC 15190 / YIT 12066)</name>
    <dbReference type="NCBI Taxonomy" id="762983"/>
    <lineage>
        <taxon>Bacteria</taxon>
        <taxon>Pseudomonadati</taxon>
        <taxon>Pseudomonadota</taxon>
        <taxon>Gammaproteobacteria</taxon>
        <taxon>Aeromonadales</taxon>
        <taxon>Succinivibrionaceae</taxon>
        <taxon>Succinatimonas</taxon>
    </lineage>
</organism>
<dbReference type="Gene3D" id="1.10.287.470">
    <property type="entry name" value="Helix hairpin bin"/>
    <property type="match status" value="1"/>
</dbReference>
<dbReference type="Gene3D" id="2.40.30.170">
    <property type="match status" value="1"/>
</dbReference>